<dbReference type="InterPro" id="IPR006314">
    <property type="entry name" value="Dyp_peroxidase"/>
</dbReference>
<comment type="caution">
    <text evidence="11">The sequence shown here is derived from an EMBL/GenBank/DDBJ whole genome shotgun (WGS) entry which is preliminary data.</text>
</comment>
<dbReference type="InterPro" id="IPR048328">
    <property type="entry name" value="Dyp_perox_C"/>
</dbReference>
<keyword evidence="12" id="KW-1185">Reference proteome</keyword>
<evidence type="ECO:0000313" key="12">
    <source>
        <dbReference type="Proteomes" id="UP001149140"/>
    </source>
</evidence>
<reference evidence="11" key="1">
    <citation type="submission" date="2022-10" db="EMBL/GenBank/DDBJ databases">
        <title>The WGS of Solirubrobacter ginsenosidimutans DSM 21036.</title>
        <authorList>
            <person name="Jiang Z."/>
        </authorList>
    </citation>
    <scope>NUCLEOTIDE SEQUENCE</scope>
    <source>
        <strain evidence="11">DSM 21036</strain>
    </source>
</reference>
<evidence type="ECO:0000259" key="10">
    <source>
        <dbReference type="Pfam" id="PF20628"/>
    </source>
</evidence>
<dbReference type="PANTHER" id="PTHR30521">
    <property type="entry name" value="DEFERROCHELATASE/PEROXIDASE"/>
    <property type="match status" value="1"/>
</dbReference>
<evidence type="ECO:0000256" key="9">
    <source>
        <dbReference type="SAM" id="MobiDB-lite"/>
    </source>
</evidence>
<dbReference type="GO" id="GO:0046872">
    <property type="term" value="F:metal ion binding"/>
    <property type="evidence" value="ECO:0007669"/>
    <property type="project" value="UniProtKB-KW"/>
</dbReference>
<evidence type="ECO:0000256" key="6">
    <source>
        <dbReference type="ARBA" id="ARBA00023002"/>
    </source>
</evidence>
<name>A0A9X3N0H5_9ACTN</name>
<evidence type="ECO:0000256" key="8">
    <source>
        <dbReference type="ARBA" id="ARBA00025737"/>
    </source>
</evidence>
<feature type="region of interest" description="Disordered" evidence="9">
    <location>
        <begin position="1"/>
        <end position="34"/>
    </location>
</feature>
<evidence type="ECO:0000256" key="1">
    <source>
        <dbReference type="ARBA" id="ARBA00001970"/>
    </source>
</evidence>
<evidence type="ECO:0000256" key="3">
    <source>
        <dbReference type="ARBA" id="ARBA00022617"/>
    </source>
</evidence>
<keyword evidence="2 11" id="KW-0575">Peroxidase</keyword>
<keyword evidence="4" id="KW-0479">Metal-binding</keyword>
<proteinExistence type="inferred from homology"/>
<evidence type="ECO:0000256" key="5">
    <source>
        <dbReference type="ARBA" id="ARBA00022729"/>
    </source>
</evidence>
<organism evidence="11 12">
    <name type="scientific">Solirubrobacter ginsenosidimutans</name>
    <dbReference type="NCBI Taxonomy" id="490573"/>
    <lineage>
        <taxon>Bacteria</taxon>
        <taxon>Bacillati</taxon>
        <taxon>Actinomycetota</taxon>
        <taxon>Thermoleophilia</taxon>
        <taxon>Solirubrobacterales</taxon>
        <taxon>Solirubrobacteraceae</taxon>
        <taxon>Solirubrobacter</taxon>
    </lineage>
</organism>
<keyword evidence="3" id="KW-0349">Heme</keyword>
<evidence type="ECO:0000256" key="7">
    <source>
        <dbReference type="ARBA" id="ARBA00023004"/>
    </source>
</evidence>
<dbReference type="EMBL" id="JAPDOD010000060">
    <property type="protein sequence ID" value="MDA0166204.1"/>
    <property type="molecule type" value="Genomic_DNA"/>
</dbReference>
<dbReference type="PROSITE" id="PS51404">
    <property type="entry name" value="DYP_PEROXIDASE"/>
    <property type="match status" value="1"/>
</dbReference>
<protein>
    <submittedName>
        <fullName evidence="11">Dyp-type peroxidase</fullName>
    </submittedName>
</protein>
<dbReference type="RefSeq" id="WP_270045462.1">
    <property type="nucleotide sequence ID" value="NZ_JAPDOD010000060.1"/>
</dbReference>
<dbReference type="PANTHER" id="PTHR30521:SF4">
    <property type="entry name" value="DEFERROCHELATASE"/>
    <property type="match status" value="1"/>
</dbReference>
<feature type="domain" description="Dyp-type peroxidase C-terminal" evidence="10">
    <location>
        <begin position="137"/>
        <end position="291"/>
    </location>
</feature>
<evidence type="ECO:0000256" key="4">
    <source>
        <dbReference type="ARBA" id="ARBA00022723"/>
    </source>
</evidence>
<dbReference type="AlphaFoldDB" id="A0A9X3N0H5"/>
<keyword evidence="5" id="KW-0732">Signal</keyword>
<dbReference type="Pfam" id="PF20628">
    <property type="entry name" value="Dyp_perox_C"/>
    <property type="match status" value="1"/>
</dbReference>
<dbReference type="GO" id="GO:0004601">
    <property type="term" value="F:peroxidase activity"/>
    <property type="evidence" value="ECO:0007669"/>
    <property type="project" value="UniProtKB-KW"/>
</dbReference>
<dbReference type="GO" id="GO:0020037">
    <property type="term" value="F:heme binding"/>
    <property type="evidence" value="ECO:0007669"/>
    <property type="project" value="InterPro"/>
</dbReference>
<accession>A0A9X3N0H5</accession>
<dbReference type="NCBIfam" id="TIGR01413">
    <property type="entry name" value="Dyp_perox_fam"/>
    <property type="match status" value="1"/>
</dbReference>
<dbReference type="InterPro" id="IPR011008">
    <property type="entry name" value="Dimeric_a/b-barrel"/>
</dbReference>
<evidence type="ECO:0000256" key="2">
    <source>
        <dbReference type="ARBA" id="ARBA00022559"/>
    </source>
</evidence>
<keyword evidence="7" id="KW-0408">Iron</keyword>
<gene>
    <name evidence="11" type="ORF">OM076_38420</name>
</gene>
<dbReference type="SUPFAM" id="SSF54909">
    <property type="entry name" value="Dimeric alpha+beta barrel"/>
    <property type="match status" value="1"/>
</dbReference>
<evidence type="ECO:0000313" key="11">
    <source>
        <dbReference type="EMBL" id="MDA0166204.1"/>
    </source>
</evidence>
<comment type="similarity">
    <text evidence="8">Belongs to the DyP-type peroxidase family.</text>
</comment>
<comment type="cofactor">
    <cofactor evidence="1">
        <name>heme b</name>
        <dbReference type="ChEBI" id="CHEBI:60344"/>
    </cofactor>
</comment>
<sequence>MRRVPVHERGPKRTYRPDSTPPSLHNPHPPGVAGPHLTYGMIGAFDAPAPEWPDLAEELMRTGGMTVTLGFGAEHFTTRDAPVGLKPLPAFAGDDLDPQRCGGAACVLIASTEPTDALTRFGTPRWQRHGQRTPNGALGFRDGTMNPRRPLDLDRHVWVKSDRTWMVGGTYLVVRDITVQPTWHDLSEPEQEQIIGRDKRTGAPLGGTRLFEKPDLQHLPAHAHIVQAAPRTTGVTILRRGDDTGDGLLFLAFMQDPRRQYVPLQRRLSELDALHPHTTARGSAVFAIPPGPAHPLLYAQ</sequence>
<dbReference type="GO" id="GO:0005829">
    <property type="term" value="C:cytosol"/>
    <property type="evidence" value="ECO:0007669"/>
    <property type="project" value="TreeGrafter"/>
</dbReference>
<feature type="compositionally biased region" description="Basic and acidic residues" evidence="9">
    <location>
        <begin position="1"/>
        <end position="11"/>
    </location>
</feature>
<dbReference type="Proteomes" id="UP001149140">
    <property type="component" value="Unassembled WGS sequence"/>
</dbReference>
<keyword evidence="6" id="KW-0560">Oxidoreductase</keyword>